<dbReference type="PANTHER" id="PTHR11839:SF18">
    <property type="entry name" value="NUDIX HYDROLASE DOMAIN-CONTAINING PROTEIN"/>
    <property type="match status" value="1"/>
</dbReference>
<dbReference type="Pfam" id="PF00293">
    <property type="entry name" value="NUDIX"/>
    <property type="match status" value="1"/>
</dbReference>
<dbReference type="GO" id="GO:0019693">
    <property type="term" value="P:ribose phosphate metabolic process"/>
    <property type="evidence" value="ECO:0007669"/>
    <property type="project" value="TreeGrafter"/>
</dbReference>
<reference evidence="4" key="2">
    <citation type="submission" date="2014-06" db="EMBL/GenBank/DDBJ databases">
        <title>The complete genome of Blastobotrys (Arxula) adeninivorans LS3 - a yeast of biotechnological interest.</title>
        <authorList>
            <person name="Kunze G."/>
            <person name="Gaillardin C."/>
            <person name="Czernicka M."/>
            <person name="Durrens P."/>
            <person name="Martin T."/>
            <person name="Boer E."/>
            <person name="Gabaldon T."/>
            <person name="Cruz J."/>
            <person name="Talla E."/>
            <person name="Marck C."/>
            <person name="Goffeau A."/>
            <person name="Barbe V."/>
            <person name="Baret P."/>
            <person name="Baronian K."/>
            <person name="Beier S."/>
            <person name="Bleykasten C."/>
            <person name="Bode R."/>
            <person name="Casaregola S."/>
            <person name="Despons L."/>
            <person name="Fairhead C."/>
            <person name="Giersberg M."/>
            <person name="Gierski P."/>
            <person name="Hahnel U."/>
            <person name="Hartmann A."/>
            <person name="Jankowska D."/>
            <person name="Jubin C."/>
            <person name="Jung P."/>
            <person name="Lafontaine I."/>
            <person name="Leh-Louis V."/>
            <person name="Lemaire M."/>
            <person name="Marcet-Houben M."/>
            <person name="Mascher M."/>
            <person name="Morel G."/>
            <person name="Richard G.-F."/>
            <person name="Riechen J."/>
            <person name="Sacerdot C."/>
            <person name="Sarkar A."/>
            <person name="Savel G."/>
            <person name="Schacherer J."/>
            <person name="Sherman D."/>
            <person name="Straub M.-L."/>
            <person name="Stein N."/>
            <person name="Thierry A."/>
            <person name="Trautwein-Schult A."/>
            <person name="Westhof E."/>
            <person name="Worch S."/>
            <person name="Dujon B."/>
            <person name="Souciet J.-L."/>
            <person name="Wincker P."/>
            <person name="Scholz U."/>
            <person name="Neuveglise N."/>
        </authorList>
    </citation>
    <scope>NUCLEOTIDE SEQUENCE</scope>
    <source>
        <strain evidence="4">LS3</strain>
    </source>
</reference>
<keyword evidence="2" id="KW-0378">Hydrolase</keyword>
<dbReference type="EMBL" id="HG937694">
    <property type="protein sequence ID" value="CDP37804.1"/>
    <property type="molecule type" value="Genomic_DNA"/>
</dbReference>
<feature type="domain" description="Nudix hydrolase" evidence="3">
    <location>
        <begin position="136"/>
        <end position="286"/>
    </location>
</feature>
<comment type="cofactor">
    <cofactor evidence="1">
        <name>Mg(2+)</name>
        <dbReference type="ChEBI" id="CHEBI:18420"/>
    </cofactor>
</comment>
<gene>
    <name evidence="4" type="ORF">GNLVRS02_ARAD1D19866g</name>
</gene>
<dbReference type="CDD" id="cd03424">
    <property type="entry name" value="NUDIX_ADPRase_Nudt5_UGPPase_Nudt14"/>
    <property type="match status" value="1"/>
</dbReference>
<dbReference type="PROSITE" id="PS51462">
    <property type="entry name" value="NUDIX"/>
    <property type="match status" value="1"/>
</dbReference>
<organism evidence="4">
    <name type="scientific">Blastobotrys adeninivorans</name>
    <name type="common">Yeast</name>
    <name type="synonym">Arxula adeninivorans</name>
    <dbReference type="NCBI Taxonomy" id="409370"/>
    <lineage>
        <taxon>Eukaryota</taxon>
        <taxon>Fungi</taxon>
        <taxon>Dikarya</taxon>
        <taxon>Ascomycota</taxon>
        <taxon>Saccharomycotina</taxon>
        <taxon>Dipodascomycetes</taxon>
        <taxon>Dipodascales</taxon>
        <taxon>Trichomonascaceae</taxon>
        <taxon>Blastobotrys</taxon>
    </lineage>
</organism>
<dbReference type="AlphaFoldDB" id="A0A060TAI9"/>
<evidence type="ECO:0000256" key="1">
    <source>
        <dbReference type="ARBA" id="ARBA00001946"/>
    </source>
</evidence>
<name>A0A060TAI9_BLAAD</name>
<evidence type="ECO:0000313" key="4">
    <source>
        <dbReference type="EMBL" id="CDP37804.1"/>
    </source>
</evidence>
<dbReference type="InterPro" id="IPR000086">
    <property type="entry name" value="NUDIX_hydrolase_dom"/>
</dbReference>
<dbReference type="PANTHER" id="PTHR11839">
    <property type="entry name" value="UDP/ADP-SUGAR PYROPHOSPHATASE"/>
    <property type="match status" value="1"/>
</dbReference>
<evidence type="ECO:0000256" key="2">
    <source>
        <dbReference type="ARBA" id="ARBA00022801"/>
    </source>
</evidence>
<accession>A0A060TAI9</accession>
<dbReference type="PhylomeDB" id="A0A060TAI9"/>
<sequence>MSTRRLRPARYSGFGWKLSNYLRQPSIFSSSWSGFSSVNMSSLSFVASCGGKEVPVTTEQSVSDALANQSSKLTSFRPFSKWLSKMGTSTQFQLQSIHVQSVDVFSSGSIGFVKMTTKVVKRTGQGAKPVPGIVLLRGGSVAMFVVLQAEEDASEKYVVLVAQPRVPCADMALLELPAGMIDDGTFSGAAARELEEECGITVSEEELEDLTPSGGPVLTSPGILDEEMRFYRVTKKMPRQQIHDMQGRLGGLENEHINVVIVPYQQCATHPQVRDGKVFIALGLDAVKSIEAN</sequence>
<proteinExistence type="predicted"/>
<dbReference type="Gene3D" id="3.90.79.10">
    <property type="entry name" value="Nucleoside Triphosphate Pyrophosphohydrolase"/>
    <property type="match status" value="1"/>
</dbReference>
<dbReference type="GO" id="GO:0080041">
    <property type="term" value="F:ADP-ribose pyrophosphohydrolase activity"/>
    <property type="evidence" value="ECO:0007669"/>
    <property type="project" value="TreeGrafter"/>
</dbReference>
<dbReference type="SUPFAM" id="SSF55811">
    <property type="entry name" value="Nudix"/>
    <property type="match status" value="1"/>
</dbReference>
<evidence type="ECO:0000259" key="3">
    <source>
        <dbReference type="PROSITE" id="PS51462"/>
    </source>
</evidence>
<dbReference type="InterPro" id="IPR015797">
    <property type="entry name" value="NUDIX_hydrolase-like_dom_sf"/>
</dbReference>
<protein>
    <submittedName>
        <fullName evidence="4">ARAD1D19866p</fullName>
    </submittedName>
</protein>
<dbReference type="GO" id="GO:0080042">
    <property type="term" value="F:ADP-glucose pyrophosphohydrolase activity"/>
    <property type="evidence" value="ECO:0007669"/>
    <property type="project" value="TreeGrafter"/>
</dbReference>
<reference evidence="4" key="1">
    <citation type="submission" date="2014-02" db="EMBL/GenBank/DDBJ databases">
        <authorList>
            <person name="Genoscope - CEA"/>
        </authorList>
    </citation>
    <scope>NUCLEOTIDE SEQUENCE</scope>
    <source>
        <strain evidence="4">LS3</strain>
    </source>
</reference>
<dbReference type="GO" id="GO:0006753">
    <property type="term" value="P:nucleoside phosphate metabolic process"/>
    <property type="evidence" value="ECO:0007669"/>
    <property type="project" value="TreeGrafter"/>
</dbReference>